<accession>W2T614</accession>
<dbReference type="CTD" id="25351722"/>
<evidence type="ECO:0000313" key="1">
    <source>
        <dbReference type="EMBL" id="ETN76412.1"/>
    </source>
</evidence>
<dbReference type="GeneID" id="25351722"/>
<organism evidence="1 2">
    <name type="scientific">Necator americanus</name>
    <name type="common">Human hookworm</name>
    <dbReference type="NCBI Taxonomy" id="51031"/>
    <lineage>
        <taxon>Eukaryota</taxon>
        <taxon>Metazoa</taxon>
        <taxon>Ecdysozoa</taxon>
        <taxon>Nematoda</taxon>
        <taxon>Chromadorea</taxon>
        <taxon>Rhabditida</taxon>
        <taxon>Rhabditina</taxon>
        <taxon>Rhabditomorpha</taxon>
        <taxon>Strongyloidea</taxon>
        <taxon>Ancylostomatidae</taxon>
        <taxon>Bunostominae</taxon>
        <taxon>Necator</taxon>
    </lineage>
</organism>
<proteinExistence type="predicted"/>
<dbReference type="AlphaFoldDB" id="W2T614"/>
<dbReference type="OrthoDB" id="5800408at2759"/>
<sequence length="238" mass="25672">MLIALFTLLALCYASPMLRDPFDVPSTSDLKRTSLLPADSLSAFLENSNPENTFHMDMDGVAATSTKKTEKMPMQKRLKERLFDEDRPIPDVLPEEPLNLEFLQPQPGVAPKLTGSSATAEVDSSTPIDFEYFNFGEGAGPVVNPAGTYLEGGNFEKIRAPKCSISGCTGPLPNDGSFSVDAPSSSGKACQQTFVPLSGCTDNKGYPMGMLCSICCECSASFIREMKKTHGFKIGYSP</sequence>
<gene>
    <name evidence="1" type="ORF">NECAME_11693</name>
</gene>
<evidence type="ECO:0000313" key="2">
    <source>
        <dbReference type="Proteomes" id="UP000053676"/>
    </source>
</evidence>
<dbReference type="Proteomes" id="UP000053676">
    <property type="component" value="Unassembled WGS sequence"/>
</dbReference>
<dbReference type="OMA" id="GMLCSIC"/>
<dbReference type="KEGG" id="nai:NECAME_11693"/>
<protein>
    <submittedName>
        <fullName evidence="1">Uncharacterized protein</fullName>
    </submittedName>
</protein>
<reference evidence="2" key="1">
    <citation type="journal article" date="2014" name="Nat. Genet.">
        <title>Genome of the human hookworm Necator americanus.</title>
        <authorList>
            <person name="Tang Y.T."/>
            <person name="Gao X."/>
            <person name="Rosa B.A."/>
            <person name="Abubucker S."/>
            <person name="Hallsworth-Pepin K."/>
            <person name="Martin J."/>
            <person name="Tyagi R."/>
            <person name="Heizer E."/>
            <person name="Zhang X."/>
            <person name="Bhonagiri-Palsikar V."/>
            <person name="Minx P."/>
            <person name="Warren W.C."/>
            <person name="Wang Q."/>
            <person name="Zhan B."/>
            <person name="Hotez P.J."/>
            <person name="Sternberg P.W."/>
            <person name="Dougall A."/>
            <person name="Gaze S.T."/>
            <person name="Mulvenna J."/>
            <person name="Sotillo J."/>
            <person name="Ranganathan S."/>
            <person name="Rabelo E.M."/>
            <person name="Wilson R.K."/>
            <person name="Felgner P.L."/>
            <person name="Bethony J."/>
            <person name="Hawdon J.M."/>
            <person name="Gasser R.B."/>
            <person name="Loukas A."/>
            <person name="Mitreva M."/>
        </authorList>
    </citation>
    <scope>NUCLEOTIDE SEQUENCE [LARGE SCALE GENOMIC DNA]</scope>
</reference>
<dbReference type="EMBL" id="KI660229">
    <property type="protein sequence ID" value="ETN76412.1"/>
    <property type="molecule type" value="Genomic_DNA"/>
</dbReference>
<keyword evidence="2" id="KW-1185">Reference proteome</keyword>
<name>W2T614_NECAM</name>